<evidence type="ECO:0000313" key="1">
    <source>
        <dbReference type="EMBL" id="MER2998246.1"/>
    </source>
</evidence>
<keyword evidence="2" id="KW-1185">Reference proteome</keyword>
<dbReference type="EMBL" id="JBEOKT010000009">
    <property type="protein sequence ID" value="MER2998246.1"/>
    <property type="molecule type" value="Genomic_DNA"/>
</dbReference>
<organism evidence="1 2">
    <name type="scientific">Pontibacter populi</name>
    <dbReference type="NCBI Taxonomy" id="890055"/>
    <lineage>
        <taxon>Bacteria</taxon>
        <taxon>Pseudomonadati</taxon>
        <taxon>Bacteroidota</taxon>
        <taxon>Cytophagia</taxon>
        <taxon>Cytophagales</taxon>
        <taxon>Hymenobacteraceae</taxon>
        <taxon>Pontibacter</taxon>
    </lineage>
</organism>
<sequence>MVSSGQVATCPYGTIVTINVGAYRSKLYKSSFYEKDLSLWVERLVDFRCRRHFEVREKEMYTARCPKTGPPGREGTKAELKR</sequence>
<evidence type="ECO:0000313" key="2">
    <source>
        <dbReference type="Proteomes" id="UP001476807"/>
    </source>
</evidence>
<name>A0ABV1RV07_9BACT</name>
<gene>
    <name evidence="1" type="ORF">ABS362_11880</name>
</gene>
<reference evidence="1 2" key="1">
    <citation type="submission" date="2024-06" db="EMBL/GenBank/DDBJ databases">
        <title>Pontibacter populi HYL7-15.</title>
        <authorList>
            <person name="Kim M.K."/>
        </authorList>
    </citation>
    <scope>NUCLEOTIDE SEQUENCE [LARGE SCALE GENOMIC DNA]</scope>
    <source>
        <strain evidence="1 2">HYL7-15</strain>
    </source>
</reference>
<dbReference type="Proteomes" id="UP001476807">
    <property type="component" value="Unassembled WGS sequence"/>
</dbReference>
<comment type="caution">
    <text evidence="1">The sequence shown here is derived from an EMBL/GenBank/DDBJ whole genome shotgun (WGS) entry which is preliminary data.</text>
</comment>
<accession>A0ABV1RV07</accession>
<protein>
    <submittedName>
        <fullName evidence="1">Uncharacterized protein</fullName>
    </submittedName>
</protein>
<proteinExistence type="predicted"/>
<dbReference type="RefSeq" id="WP_350412694.1">
    <property type="nucleotide sequence ID" value="NZ_JBEOKT010000009.1"/>
</dbReference>